<keyword evidence="2" id="KW-1185">Reference proteome</keyword>
<accession>A0A8E6B5L2</accession>
<dbReference type="InterPro" id="IPR008323">
    <property type="entry name" value="UCP033563"/>
</dbReference>
<evidence type="ECO:0000313" key="2">
    <source>
        <dbReference type="Proteomes" id="UP000676194"/>
    </source>
</evidence>
<organism evidence="1 2">
    <name type="scientific">Telmatocola sphagniphila</name>
    <dbReference type="NCBI Taxonomy" id="1123043"/>
    <lineage>
        <taxon>Bacteria</taxon>
        <taxon>Pseudomonadati</taxon>
        <taxon>Planctomycetota</taxon>
        <taxon>Planctomycetia</taxon>
        <taxon>Gemmatales</taxon>
        <taxon>Gemmataceae</taxon>
    </lineage>
</organism>
<protein>
    <submittedName>
        <fullName evidence="1">DUF1015 domain-containing protein</fullName>
    </submittedName>
</protein>
<dbReference type="Proteomes" id="UP000676194">
    <property type="component" value="Chromosome"/>
</dbReference>
<dbReference type="RefSeq" id="WP_213497457.1">
    <property type="nucleotide sequence ID" value="NZ_CP074694.1"/>
</dbReference>
<name>A0A8E6B5L2_9BACT</name>
<evidence type="ECO:0000313" key="1">
    <source>
        <dbReference type="EMBL" id="QVL32565.1"/>
    </source>
</evidence>
<dbReference type="PIRSF" id="PIRSF033563">
    <property type="entry name" value="UCP033563"/>
    <property type="match status" value="1"/>
</dbReference>
<proteinExistence type="predicted"/>
<dbReference type="PANTHER" id="PTHR36454:SF1">
    <property type="entry name" value="DUF1015 DOMAIN-CONTAINING PROTEIN"/>
    <property type="match status" value="1"/>
</dbReference>
<dbReference type="Pfam" id="PF06245">
    <property type="entry name" value="DUF1015"/>
    <property type="match status" value="1"/>
</dbReference>
<dbReference type="EMBL" id="CP074694">
    <property type="protein sequence ID" value="QVL32565.1"/>
    <property type="molecule type" value="Genomic_DNA"/>
</dbReference>
<reference evidence="1" key="1">
    <citation type="submission" date="2021-05" db="EMBL/GenBank/DDBJ databases">
        <title>Complete genome sequence of the cellulolytic planctomycete Telmatocola sphagniphila SP2T and characterization of the first cellulase from planctomycetes.</title>
        <authorList>
            <person name="Rakitin A.L."/>
            <person name="Beletsky A.V."/>
            <person name="Naumoff D.G."/>
            <person name="Kulichevskaya I.S."/>
            <person name="Mardanov A.V."/>
            <person name="Ravin N.V."/>
            <person name="Dedysh S.N."/>
        </authorList>
    </citation>
    <scope>NUCLEOTIDE SEQUENCE</scope>
    <source>
        <strain evidence="1">SP2T</strain>
    </source>
</reference>
<sequence>MADVRAFRGFRYDLGRAGQLTDLVAPPYDVVDASLQQKLYDLSPYNAIRLELTKDLPEDTENENRYTRAAASLKEWQHASVLQQDTLRNLYVLQQEFVVEGKIFTRRGFFARVRLEPFGQGKIYPHEETMSGPKADRLKLYRSTAMNISPVFGLYPDEANEVFANFENSLMRQLPLSATDHLGVTSKIWPITDEKIILAVTGQMTNRPIFIADGHHRYETGLKYRDELEANGMLTGPDHPANFILMNLVSMSDPGLIILPTHRLVSGLPGLSSKILSEKLQPHFEVKVLGKGTAAGREAWDEIEMDGSQDILGLYTKADDTWILARIQNPELMEKLASDHSEDWQELAVSVLHVLVLNHLLGGQGKCQYVHLLGEVEAAISDQQCDLAALVPPATMEHVESIAGHLEKMPPKSTYFFPKILTGLVFNSLKTN</sequence>
<dbReference type="AlphaFoldDB" id="A0A8E6B5L2"/>
<dbReference type="KEGG" id="tsph:KIH39_01210"/>
<gene>
    <name evidence="1" type="ORF">KIH39_01210</name>
</gene>
<dbReference type="PANTHER" id="PTHR36454">
    <property type="entry name" value="LMO2823 PROTEIN"/>
    <property type="match status" value="1"/>
</dbReference>